<protein>
    <recommendedName>
        <fullName evidence="5">Core-binding (CB) domain-containing protein</fullName>
    </recommendedName>
</protein>
<keyword evidence="3" id="KW-0233">DNA recombination</keyword>
<dbReference type="SUPFAM" id="SSF56349">
    <property type="entry name" value="DNA breaking-rejoining enzymes"/>
    <property type="match status" value="1"/>
</dbReference>
<keyword evidence="7" id="KW-1185">Reference proteome</keyword>
<name>A0ABV5I4H5_9RHOB</name>
<dbReference type="RefSeq" id="WP_377070553.1">
    <property type="nucleotide sequence ID" value="NZ_JBHMEC010000024.1"/>
</dbReference>
<proteinExistence type="predicted"/>
<dbReference type="Gene3D" id="1.10.443.10">
    <property type="entry name" value="Intergrase catalytic core"/>
    <property type="match status" value="1"/>
</dbReference>
<dbReference type="PROSITE" id="PS51900">
    <property type="entry name" value="CB"/>
    <property type="match status" value="1"/>
</dbReference>
<comment type="caution">
    <text evidence="6">The sequence shown here is derived from an EMBL/GenBank/DDBJ whole genome shotgun (WGS) entry which is preliminary data.</text>
</comment>
<evidence type="ECO:0000256" key="3">
    <source>
        <dbReference type="ARBA" id="ARBA00023172"/>
    </source>
</evidence>
<dbReference type="EMBL" id="JBHMEC010000024">
    <property type="protein sequence ID" value="MFB9150986.1"/>
    <property type="molecule type" value="Genomic_DNA"/>
</dbReference>
<reference evidence="6 7" key="1">
    <citation type="submission" date="2024-09" db="EMBL/GenBank/DDBJ databases">
        <authorList>
            <person name="Sun Q."/>
            <person name="Mori K."/>
        </authorList>
    </citation>
    <scope>NUCLEOTIDE SEQUENCE [LARGE SCALE GENOMIC DNA]</scope>
    <source>
        <strain evidence="6 7">CECT 9424</strain>
    </source>
</reference>
<evidence type="ECO:0000313" key="6">
    <source>
        <dbReference type="EMBL" id="MFB9150986.1"/>
    </source>
</evidence>
<dbReference type="InterPro" id="IPR044068">
    <property type="entry name" value="CB"/>
</dbReference>
<evidence type="ECO:0000259" key="5">
    <source>
        <dbReference type="PROSITE" id="PS51900"/>
    </source>
</evidence>
<sequence length="426" mass="49240">MAYLIISHPRHYRHTELSHIPGIWTRDWTLWTEGVDYLIAKGTGKFSKGRECSPYAYEQAPSWSPSKGSARTPSRATMKAVGHDLTNFLDWCEARAVDWREIGYRDLIQHYQGDMQAGKWNQRQRGVPLASSTINRRILFVCDFLSFAAHKGYRGPFEVEYLTVLDPRQKRSFTKSRDGKVRQHPRDLRIPTIEEAAHWLEALKNERGRTPNLMAKSAIGIALRAEELLLLRADQVPAMPERDVRTVAMRVCYGAKGGRDPHDPEKKGKPRDVRVSVKLLAELHGYMSGHRKLCLKRFRDRNPGKSLPKELFLSKHTGRPLSYSRFYALWRSVELPFNGFSPHVARHMWACYTLVEKIREEVELSTGVDGPLRGVAANMHETLIQTYILPQLGHVDEKTSQMYLRWVVDLFDMTSPRESWWDFLNE</sequence>
<organism evidence="6 7">
    <name type="scientific">Roseovarius ramblicola</name>
    <dbReference type="NCBI Taxonomy" id="2022336"/>
    <lineage>
        <taxon>Bacteria</taxon>
        <taxon>Pseudomonadati</taxon>
        <taxon>Pseudomonadota</taxon>
        <taxon>Alphaproteobacteria</taxon>
        <taxon>Rhodobacterales</taxon>
        <taxon>Roseobacteraceae</taxon>
        <taxon>Roseovarius</taxon>
    </lineage>
</organism>
<evidence type="ECO:0000313" key="7">
    <source>
        <dbReference type="Proteomes" id="UP001589670"/>
    </source>
</evidence>
<dbReference type="InterPro" id="IPR010998">
    <property type="entry name" value="Integrase_recombinase_N"/>
</dbReference>
<dbReference type="Proteomes" id="UP001589670">
    <property type="component" value="Unassembled WGS sequence"/>
</dbReference>
<dbReference type="InterPro" id="IPR011010">
    <property type="entry name" value="DNA_brk_join_enz"/>
</dbReference>
<dbReference type="Gene3D" id="1.10.150.130">
    <property type="match status" value="1"/>
</dbReference>
<keyword evidence="1" id="KW-0229">DNA integration</keyword>
<gene>
    <name evidence="6" type="ORF">ACFFU4_14620</name>
</gene>
<accession>A0ABV5I4H5</accession>
<feature type="domain" description="Core-binding (CB)" evidence="5">
    <location>
        <begin position="54"/>
        <end position="149"/>
    </location>
</feature>
<dbReference type="InterPro" id="IPR013762">
    <property type="entry name" value="Integrase-like_cat_sf"/>
</dbReference>
<evidence type="ECO:0000256" key="2">
    <source>
        <dbReference type="ARBA" id="ARBA00023125"/>
    </source>
</evidence>
<evidence type="ECO:0000256" key="1">
    <source>
        <dbReference type="ARBA" id="ARBA00022908"/>
    </source>
</evidence>
<evidence type="ECO:0000256" key="4">
    <source>
        <dbReference type="PROSITE-ProRule" id="PRU01248"/>
    </source>
</evidence>
<keyword evidence="2 4" id="KW-0238">DNA-binding</keyword>